<sequence>MRYSSIYDGFYGTGGVVEAQIGIVSGTNSIRKGRYAQAKRSLLDKRSVSASVTLNYDGSILSVIVNGTTVLSYTVKNFDIQEFYMVPFSGTAIASNLIIGCESINLTFDNNGLYKPYDTNNPIILPCDTPAFSVSFDLTSDSDFFVAFAQSDGFYGTGGVVEAQIGIVSGTNSIRKGRYAQAKRSLLDKRSVSASVTLNYDGSILSVIVNGTTVLSYTVKNFDIQEFYMVPFSGTAIASNLIIGCESISKCTELIPI</sequence>
<evidence type="ECO:0000313" key="1">
    <source>
        <dbReference type="EMBL" id="PVU99060.1"/>
    </source>
</evidence>
<comment type="caution">
    <text evidence="1">The sequence shown here is derived from an EMBL/GenBank/DDBJ whole genome shotgun (WGS) entry which is preliminary data.</text>
</comment>
<evidence type="ECO:0000313" key="2">
    <source>
        <dbReference type="Proteomes" id="UP000245699"/>
    </source>
</evidence>
<gene>
    <name evidence="1" type="ORF">BB559_001042</name>
</gene>
<dbReference type="AlphaFoldDB" id="A0A2T9Z389"/>
<proteinExistence type="predicted"/>
<accession>A0A2T9Z389</accession>
<keyword evidence="2" id="KW-1185">Reference proteome</keyword>
<dbReference type="Proteomes" id="UP000245699">
    <property type="component" value="Unassembled WGS sequence"/>
</dbReference>
<dbReference type="OrthoDB" id="5643308at2759"/>
<protein>
    <submittedName>
        <fullName evidence="1">Uncharacterized protein</fullName>
    </submittedName>
</protein>
<dbReference type="EMBL" id="MBFT01000054">
    <property type="protein sequence ID" value="PVU99060.1"/>
    <property type="molecule type" value="Genomic_DNA"/>
</dbReference>
<name>A0A2T9Z389_9FUNG</name>
<dbReference type="STRING" id="61424.A0A2T9Z389"/>
<organism evidence="1 2">
    <name type="scientific">Furculomyces boomerangus</name>
    <dbReference type="NCBI Taxonomy" id="61424"/>
    <lineage>
        <taxon>Eukaryota</taxon>
        <taxon>Fungi</taxon>
        <taxon>Fungi incertae sedis</taxon>
        <taxon>Zoopagomycota</taxon>
        <taxon>Kickxellomycotina</taxon>
        <taxon>Harpellomycetes</taxon>
        <taxon>Harpellales</taxon>
        <taxon>Harpellaceae</taxon>
        <taxon>Furculomyces</taxon>
    </lineage>
</organism>
<reference evidence="1 2" key="1">
    <citation type="journal article" date="2018" name="MBio">
        <title>Comparative Genomics Reveals the Core Gene Toolbox for the Fungus-Insect Symbiosis.</title>
        <authorList>
            <person name="Wang Y."/>
            <person name="Stata M."/>
            <person name="Wang W."/>
            <person name="Stajich J.E."/>
            <person name="White M.M."/>
            <person name="Moncalvo J.M."/>
        </authorList>
    </citation>
    <scope>NUCLEOTIDE SEQUENCE [LARGE SCALE GENOMIC DNA]</scope>
    <source>
        <strain evidence="1 2">AUS-77-4</strain>
    </source>
</reference>